<sequence>MSKRTVFTTISPLPPGITREAVLDFLKDHLGMIDLNPLIKERHPIKPPPEAEPEEVHCTWYSLTDEITYLPGGLATGDVSYTCAFYDLPNGIQTHCRAPLGVDIRAKWSLNGTLPGEPLQPVELGIGAPQTGLYIREDVDLRCNLLMAGFVKKNLKKSHGVLIDRLVSKARLNARNGSGDHQQRDRLSTGEKPSSLRSWSPARPPPSQPLGWPPATQDSAATPPRRTSPARYPPAYTPSGRYPSPHQRDMHNQLHLYQANGHDHVVPHQQGHGQYDSAPVSQRSSPAPPYTLPTPTNRDPSLYPNPLRLRNSSTSSAGSQRDISAQPSWNQDSSISSHHHQHSRSASTQSQPHADYPEMNPYSDGAGEDTTPQEQKQPQPPVFIAELSGHDPRDVIYRAGFRPDELADHPASLRPGTNSSRMAGTLSGPFVAELE</sequence>
<dbReference type="KEGG" id="tmn:UCRPA7_499"/>
<feature type="compositionally biased region" description="Basic and acidic residues" evidence="1">
    <location>
        <begin position="388"/>
        <end position="408"/>
    </location>
</feature>
<dbReference type="GeneID" id="19325498"/>
<dbReference type="Pfam" id="PF23155">
    <property type="entry name" value="DUF7053"/>
    <property type="match status" value="1"/>
</dbReference>
<dbReference type="Proteomes" id="UP000014074">
    <property type="component" value="Unassembled WGS sequence"/>
</dbReference>
<evidence type="ECO:0000313" key="3">
    <source>
        <dbReference type="EMBL" id="EOO03767.1"/>
    </source>
</evidence>
<gene>
    <name evidence="3" type="ORF">UCRPA7_499</name>
</gene>
<name>R8BWP8_PHAM7</name>
<evidence type="ECO:0000256" key="1">
    <source>
        <dbReference type="SAM" id="MobiDB-lite"/>
    </source>
</evidence>
<dbReference type="PANTHER" id="PTHR38117:SF2">
    <property type="entry name" value="NACHT AND WD40 DOMAIN PROTEIN"/>
    <property type="match status" value="1"/>
</dbReference>
<evidence type="ECO:0000313" key="4">
    <source>
        <dbReference type="Proteomes" id="UP000014074"/>
    </source>
</evidence>
<organism evidence="3 4">
    <name type="scientific">Phaeoacremonium minimum (strain UCR-PA7)</name>
    <name type="common">Esca disease fungus</name>
    <name type="synonym">Togninia minima</name>
    <dbReference type="NCBI Taxonomy" id="1286976"/>
    <lineage>
        <taxon>Eukaryota</taxon>
        <taxon>Fungi</taxon>
        <taxon>Dikarya</taxon>
        <taxon>Ascomycota</taxon>
        <taxon>Pezizomycotina</taxon>
        <taxon>Sordariomycetes</taxon>
        <taxon>Sordariomycetidae</taxon>
        <taxon>Togniniales</taxon>
        <taxon>Togniniaceae</taxon>
        <taxon>Phaeoacremonium</taxon>
    </lineage>
</organism>
<feature type="region of interest" description="Disordered" evidence="1">
    <location>
        <begin position="264"/>
        <end position="435"/>
    </location>
</feature>
<accession>R8BWP8</accession>
<dbReference type="OrthoDB" id="3246050at2759"/>
<evidence type="ECO:0000259" key="2">
    <source>
        <dbReference type="Pfam" id="PF23155"/>
    </source>
</evidence>
<dbReference type="EMBL" id="KB932812">
    <property type="protein sequence ID" value="EOO03767.1"/>
    <property type="molecule type" value="Genomic_DNA"/>
</dbReference>
<dbReference type="HOGENOM" id="CLU_028035_2_1_1"/>
<reference evidence="4" key="1">
    <citation type="journal article" date="2013" name="Genome Announc.">
        <title>Draft genome sequence of the ascomycete Phaeoacremonium aleophilum strain UCR-PA7, a causal agent of the esca disease complex in grapevines.</title>
        <authorList>
            <person name="Blanco-Ulate B."/>
            <person name="Rolshausen P."/>
            <person name="Cantu D."/>
        </authorList>
    </citation>
    <scope>NUCLEOTIDE SEQUENCE [LARGE SCALE GENOMIC DNA]</scope>
    <source>
        <strain evidence="4">UCR-PA7</strain>
    </source>
</reference>
<dbReference type="eggNOG" id="ENOG502S0IF">
    <property type="taxonomic scope" value="Eukaryota"/>
</dbReference>
<feature type="compositionally biased region" description="Pro residues" evidence="1">
    <location>
        <begin position="202"/>
        <end position="212"/>
    </location>
</feature>
<keyword evidence="4" id="KW-1185">Reference proteome</keyword>
<dbReference type="InterPro" id="IPR055481">
    <property type="entry name" value="DUF7053"/>
</dbReference>
<feature type="compositionally biased region" description="Polar residues" evidence="1">
    <location>
        <begin position="310"/>
        <end position="330"/>
    </location>
</feature>
<proteinExistence type="predicted"/>
<protein>
    <recommendedName>
        <fullName evidence="2">DUF7053 domain-containing protein</fullName>
    </recommendedName>
</protein>
<dbReference type="AlphaFoldDB" id="R8BWP8"/>
<feature type="domain" description="DUF7053" evidence="2">
    <location>
        <begin position="2"/>
        <end position="171"/>
    </location>
</feature>
<dbReference type="PANTHER" id="PTHR38117">
    <property type="entry name" value="NACHT AND WD40 DOMAIN PROTEIN"/>
    <property type="match status" value="1"/>
</dbReference>
<dbReference type="RefSeq" id="XP_007911285.1">
    <property type="nucleotide sequence ID" value="XM_007913094.1"/>
</dbReference>
<feature type="region of interest" description="Disordered" evidence="1">
    <location>
        <begin position="173"/>
        <end position="248"/>
    </location>
</feature>